<protein>
    <submittedName>
        <fullName evidence="1">Uncharacterized protein</fullName>
    </submittedName>
</protein>
<sequence length="564" mass="62615">MRSRDFADVIRNQRAHLSVCWYPQEKEFIEQEFQELRAAYERDPALKKVLDSCDISTFFEQVWDYIQQSFGYLERFFGGLATAFPVTSTVELMAPPDRSLWKRVDVVVPAGPLGLIVSKSSTGEGHVIVDGFRPVGDAAEPGALEKHGEIGPHSLLLGVNDHDFTDTSASWNFEKIREILVMTSGTERIVRFLVPPPPPSVHFDEIAVHDSGKRFADVYTLGKELGAGTFSVVRVATHKTTGERFAVKCIKRAQLSTDDLQALVAEVKILSEMQHPHIVKLYDVFQEEKYFFLVTEFMPGGELFERIVQKNCYSEREARDLVKVLLETIAFCHDADVVHRDLKPENLLLSSAEDDADIKLADFGFAKKTAIRNGDTGLSTACGTPGYVAPEILRAKSYGKEVDIWSIGVITYILLCGYPPFHHENRSALFRLIKAGQYEFDSPYWDDVSAEAKDIISKMLVLTPAERWSARQLLDHPWIAVDAVKDVQLTTALAELRKFNARRKFRAAVSTVKATISLTKGIALSGSPPGSKRSGEENEQEAPSAPSAVDATAGPSPPAPVVSQ</sequence>
<accession>A0ACC0W7B5</accession>
<dbReference type="Proteomes" id="UP001163321">
    <property type="component" value="Chromosome 3"/>
</dbReference>
<reference evidence="1 2" key="1">
    <citation type="journal article" date="2022" name="bioRxiv">
        <title>The genome of the oomycete Peronosclerospora sorghi, a cosmopolitan pathogen of maize and sorghum, is inflated with dispersed pseudogenes.</title>
        <authorList>
            <person name="Fletcher K."/>
            <person name="Martin F."/>
            <person name="Isakeit T."/>
            <person name="Cavanaugh K."/>
            <person name="Magill C."/>
            <person name="Michelmore R."/>
        </authorList>
    </citation>
    <scope>NUCLEOTIDE SEQUENCE [LARGE SCALE GENOMIC DNA]</scope>
    <source>
        <strain evidence="1">P6</strain>
    </source>
</reference>
<evidence type="ECO:0000313" key="1">
    <source>
        <dbReference type="EMBL" id="KAI9914337.1"/>
    </source>
</evidence>
<organism evidence="1 2">
    <name type="scientific">Peronosclerospora sorghi</name>
    <dbReference type="NCBI Taxonomy" id="230839"/>
    <lineage>
        <taxon>Eukaryota</taxon>
        <taxon>Sar</taxon>
        <taxon>Stramenopiles</taxon>
        <taxon>Oomycota</taxon>
        <taxon>Peronosporomycetes</taxon>
        <taxon>Peronosporales</taxon>
        <taxon>Peronosporaceae</taxon>
        <taxon>Peronosclerospora</taxon>
    </lineage>
</organism>
<comment type="caution">
    <text evidence="1">The sequence shown here is derived from an EMBL/GenBank/DDBJ whole genome shotgun (WGS) entry which is preliminary data.</text>
</comment>
<evidence type="ECO:0000313" key="2">
    <source>
        <dbReference type="Proteomes" id="UP001163321"/>
    </source>
</evidence>
<dbReference type="EMBL" id="CM047582">
    <property type="protein sequence ID" value="KAI9914337.1"/>
    <property type="molecule type" value="Genomic_DNA"/>
</dbReference>
<proteinExistence type="predicted"/>
<name>A0ACC0W7B5_9STRA</name>
<keyword evidence="2" id="KW-1185">Reference proteome</keyword>
<gene>
    <name evidence="1" type="ORF">PsorP6_006888</name>
</gene>